<name>B0D1T1_LACBS</name>
<dbReference type="EMBL" id="DS547095">
    <property type="protein sequence ID" value="EDR11696.1"/>
    <property type="molecule type" value="Genomic_DNA"/>
</dbReference>
<gene>
    <name evidence="1" type="ORF">LACBIDRAFT_324432</name>
</gene>
<dbReference type="AlphaFoldDB" id="B0D1T1"/>
<dbReference type="RefSeq" id="XP_001877593.1">
    <property type="nucleotide sequence ID" value="XM_001877558.1"/>
</dbReference>
<keyword evidence="2" id="KW-1185">Reference proteome</keyword>
<reference evidence="1 2" key="1">
    <citation type="journal article" date="2008" name="Nature">
        <title>The genome of Laccaria bicolor provides insights into mycorrhizal symbiosis.</title>
        <authorList>
            <person name="Martin F."/>
            <person name="Aerts A."/>
            <person name="Ahren D."/>
            <person name="Brun A."/>
            <person name="Danchin E.G.J."/>
            <person name="Duchaussoy F."/>
            <person name="Gibon J."/>
            <person name="Kohler A."/>
            <person name="Lindquist E."/>
            <person name="Pereda V."/>
            <person name="Salamov A."/>
            <person name="Shapiro H.J."/>
            <person name="Wuyts J."/>
            <person name="Blaudez D."/>
            <person name="Buee M."/>
            <person name="Brokstein P."/>
            <person name="Canbaeck B."/>
            <person name="Cohen D."/>
            <person name="Courty P.E."/>
            <person name="Coutinho P.M."/>
            <person name="Delaruelle C."/>
            <person name="Detter J.C."/>
            <person name="Deveau A."/>
            <person name="DiFazio S."/>
            <person name="Duplessis S."/>
            <person name="Fraissinet-Tachet L."/>
            <person name="Lucic E."/>
            <person name="Frey-Klett P."/>
            <person name="Fourrey C."/>
            <person name="Feussner I."/>
            <person name="Gay G."/>
            <person name="Grimwood J."/>
            <person name="Hoegger P.J."/>
            <person name="Jain P."/>
            <person name="Kilaru S."/>
            <person name="Labbe J."/>
            <person name="Lin Y.C."/>
            <person name="Legue V."/>
            <person name="Le Tacon F."/>
            <person name="Marmeisse R."/>
            <person name="Melayah D."/>
            <person name="Montanini B."/>
            <person name="Muratet M."/>
            <person name="Nehls U."/>
            <person name="Niculita-Hirzel H."/>
            <person name="Oudot-Le Secq M.P."/>
            <person name="Peter M."/>
            <person name="Quesneville H."/>
            <person name="Rajashekar B."/>
            <person name="Reich M."/>
            <person name="Rouhier N."/>
            <person name="Schmutz J."/>
            <person name="Yin T."/>
            <person name="Chalot M."/>
            <person name="Henrissat B."/>
            <person name="Kuees U."/>
            <person name="Lucas S."/>
            <person name="Van de Peer Y."/>
            <person name="Podila G.K."/>
            <person name="Polle A."/>
            <person name="Pukkila P.J."/>
            <person name="Richardson P.M."/>
            <person name="Rouze P."/>
            <person name="Sanders I.R."/>
            <person name="Stajich J.E."/>
            <person name="Tunlid A."/>
            <person name="Tuskan G."/>
            <person name="Grigoriev I.V."/>
        </authorList>
    </citation>
    <scope>NUCLEOTIDE SEQUENCE [LARGE SCALE GENOMIC DNA]</scope>
    <source>
        <strain evidence="2">S238N-H82 / ATCC MYA-4686</strain>
    </source>
</reference>
<sequence length="183" mass="20333">MSLSSFQVLLESMLKFYLQPYDASEDKLSRSHLFLLNVAMFVGEPAGAPGYLGPFPDQVQPAVEIIVEGYLPHNQFIAMNALKEAIFIKGHTKDDEGGSSSLQTSQLRTNEFTLPTFRPSTDKNASSQSIVYQIQLPATVIDHHQGIRRVSCRIFLAIPRRPKISISTQAPTESYRVLVPIGL</sequence>
<dbReference type="InParanoid" id="B0D1T1"/>
<dbReference type="GeneID" id="6073023"/>
<evidence type="ECO:0000313" key="2">
    <source>
        <dbReference type="Proteomes" id="UP000001194"/>
    </source>
</evidence>
<dbReference type="Proteomes" id="UP000001194">
    <property type="component" value="Unassembled WGS sequence"/>
</dbReference>
<organism evidence="2">
    <name type="scientific">Laccaria bicolor (strain S238N-H82 / ATCC MYA-4686)</name>
    <name type="common">Bicoloured deceiver</name>
    <name type="synonym">Laccaria laccata var. bicolor</name>
    <dbReference type="NCBI Taxonomy" id="486041"/>
    <lineage>
        <taxon>Eukaryota</taxon>
        <taxon>Fungi</taxon>
        <taxon>Dikarya</taxon>
        <taxon>Basidiomycota</taxon>
        <taxon>Agaricomycotina</taxon>
        <taxon>Agaricomycetes</taxon>
        <taxon>Agaricomycetidae</taxon>
        <taxon>Agaricales</taxon>
        <taxon>Agaricineae</taxon>
        <taxon>Hydnangiaceae</taxon>
        <taxon>Laccaria</taxon>
    </lineage>
</organism>
<protein>
    <submittedName>
        <fullName evidence="1">Predicted protein</fullName>
    </submittedName>
</protein>
<dbReference type="HOGENOM" id="CLU_1475415_0_0_1"/>
<dbReference type="KEGG" id="lbc:LACBIDRAFT_324432"/>
<evidence type="ECO:0000313" key="1">
    <source>
        <dbReference type="EMBL" id="EDR11696.1"/>
    </source>
</evidence>
<accession>B0D1T1</accession>
<proteinExistence type="predicted"/>